<feature type="signal peptide" evidence="2">
    <location>
        <begin position="1"/>
        <end position="18"/>
    </location>
</feature>
<dbReference type="CDD" id="cd00028">
    <property type="entry name" value="B_lectin"/>
    <property type="match status" value="1"/>
</dbReference>
<protein>
    <recommendedName>
        <fullName evidence="3">Bulb-type lectin domain-containing protein</fullName>
    </recommendedName>
</protein>
<evidence type="ECO:0000256" key="1">
    <source>
        <dbReference type="ARBA" id="ARBA00022729"/>
    </source>
</evidence>
<evidence type="ECO:0000313" key="4">
    <source>
        <dbReference type="EMBL" id="CAD7815659.1"/>
    </source>
</evidence>
<dbReference type="EMBL" id="CAJIMS010000001">
    <property type="protein sequence ID" value="CAD7815659.1"/>
    <property type="molecule type" value="Genomic_DNA"/>
</dbReference>
<accession>A0A9N8QT70</accession>
<dbReference type="PANTHER" id="PTHR47976">
    <property type="entry name" value="G-TYPE LECTIN S-RECEPTOR-LIKE SERINE/THREONINE-PROTEIN KINASE SD2-5"/>
    <property type="match status" value="1"/>
</dbReference>
<proteinExistence type="predicted"/>
<dbReference type="InterPro" id="IPR051343">
    <property type="entry name" value="G-type_lectin_kinases/EP1-like"/>
</dbReference>
<keyword evidence="5" id="KW-1185">Reference proteome</keyword>
<dbReference type="PROSITE" id="PS50927">
    <property type="entry name" value="BULB_LECTIN"/>
    <property type="match status" value="2"/>
</dbReference>
<name>A0A9N8QT70_9FLAO</name>
<dbReference type="AlphaFoldDB" id="A0A9N8QT70"/>
<dbReference type="Gene3D" id="2.90.10.10">
    <property type="entry name" value="Bulb-type lectin domain"/>
    <property type="match status" value="3"/>
</dbReference>
<dbReference type="Proteomes" id="UP000662618">
    <property type="component" value="Unassembled WGS sequence"/>
</dbReference>
<reference evidence="4" key="1">
    <citation type="submission" date="2020-12" db="EMBL/GenBank/DDBJ databases">
        <authorList>
            <person name="Rodrigo-Torres L."/>
            <person name="Arahal R. D."/>
            <person name="Lucena T."/>
        </authorList>
    </citation>
    <scope>NUCLEOTIDE SEQUENCE</scope>
    <source>
        <strain evidence="4">CECT 9390</strain>
    </source>
</reference>
<dbReference type="RefSeq" id="WP_162089215.1">
    <property type="nucleotide sequence ID" value="NZ_CAJIMS010000001.1"/>
</dbReference>
<dbReference type="InterPro" id="IPR001480">
    <property type="entry name" value="Bulb-type_lectin_dom"/>
</dbReference>
<dbReference type="PANTHER" id="PTHR47976:SF115">
    <property type="entry name" value="RECEPTOR-LIKE SERINE_THREONINE-PROTEIN KINASE"/>
    <property type="match status" value="1"/>
</dbReference>
<dbReference type="SUPFAM" id="SSF51110">
    <property type="entry name" value="alpha-D-mannose-specific plant lectins"/>
    <property type="match status" value="3"/>
</dbReference>
<evidence type="ECO:0000259" key="3">
    <source>
        <dbReference type="PROSITE" id="PS50927"/>
    </source>
</evidence>
<organism evidence="4 5">
    <name type="scientific">Chryseobacterium aquaeductus</name>
    <dbReference type="NCBI Taxonomy" id="2675056"/>
    <lineage>
        <taxon>Bacteria</taxon>
        <taxon>Pseudomonadati</taxon>
        <taxon>Bacteroidota</taxon>
        <taxon>Flavobacteriia</taxon>
        <taxon>Flavobacteriales</taxon>
        <taxon>Weeksellaceae</taxon>
        <taxon>Chryseobacterium group</taxon>
        <taxon>Chryseobacterium</taxon>
    </lineage>
</organism>
<feature type="domain" description="Bulb-type lectin" evidence="3">
    <location>
        <begin position="18"/>
        <end position="126"/>
    </location>
</feature>
<feature type="chain" id="PRO_5040227552" description="Bulb-type lectin domain-containing protein" evidence="2">
    <location>
        <begin position="19"/>
        <end position="247"/>
    </location>
</feature>
<feature type="domain" description="Bulb-type lectin" evidence="3">
    <location>
        <begin position="138"/>
        <end position="245"/>
    </location>
</feature>
<sequence>MRKYLLIFLMLFSGLFLAQNIYNGQNIEQNRKYWSGNNRYYLIFQGDGNLVVYNKNNDPMWSSNTSGRATRAVFQDDGNLVVYGQRESVVYSTKTNGKRADRLTMQDDGNLVIYTRSNPLWSSNTNAGNGGNFGFRDTSSLNPGYQFRKGQKLYSANRSYYLSFQTDGNLVLATKNGDPIWSSATDNRGYAKFQDDGNLVVYDSYNKAIWSTNSSNRGVRNLKIQDDGNLVLYNDNNSAIWSSGTQR</sequence>
<dbReference type="InterPro" id="IPR036426">
    <property type="entry name" value="Bulb-type_lectin_dom_sf"/>
</dbReference>
<gene>
    <name evidence="4" type="ORF">CHRY9390_03012</name>
</gene>
<comment type="caution">
    <text evidence="4">The sequence shown here is derived from an EMBL/GenBank/DDBJ whole genome shotgun (WGS) entry which is preliminary data.</text>
</comment>
<evidence type="ECO:0000256" key="2">
    <source>
        <dbReference type="SAM" id="SignalP"/>
    </source>
</evidence>
<dbReference type="SMART" id="SM00108">
    <property type="entry name" value="B_lectin"/>
    <property type="match status" value="2"/>
</dbReference>
<keyword evidence="1 2" id="KW-0732">Signal</keyword>
<evidence type="ECO:0000313" key="5">
    <source>
        <dbReference type="Proteomes" id="UP000662618"/>
    </source>
</evidence>
<dbReference type="Pfam" id="PF01453">
    <property type="entry name" value="B_lectin"/>
    <property type="match status" value="1"/>
</dbReference>